<dbReference type="PATRIC" id="fig|1348973.3.peg.1569"/>
<evidence type="ECO:0000313" key="3">
    <source>
        <dbReference type="Proteomes" id="UP000027936"/>
    </source>
</evidence>
<dbReference type="RefSeq" id="WP_035194690.1">
    <property type="nucleotide sequence ID" value="NZ_JJRY01000004.1"/>
</dbReference>
<dbReference type="Proteomes" id="UP000027936">
    <property type="component" value="Unassembled WGS sequence"/>
</dbReference>
<evidence type="ECO:0000313" key="2">
    <source>
        <dbReference type="EMBL" id="KEF39217.1"/>
    </source>
</evidence>
<proteinExistence type="predicted"/>
<feature type="region of interest" description="Disordered" evidence="1">
    <location>
        <begin position="44"/>
        <end position="65"/>
    </location>
</feature>
<reference evidence="2 3" key="1">
    <citation type="submission" date="2014-04" db="EMBL/GenBank/DDBJ databases">
        <title>Draft genome sequence of Bacillus azotoformans MEV2011, a (co-) denitrifying strain unable to grow in the presence of oxygen.</title>
        <authorList>
            <person name="Nielsen M."/>
            <person name="Schreiber L."/>
            <person name="Finster K."/>
            <person name="Schramm A."/>
        </authorList>
    </citation>
    <scope>NUCLEOTIDE SEQUENCE [LARGE SCALE GENOMIC DNA]</scope>
    <source>
        <strain evidence="2 3">MEV2011</strain>
    </source>
</reference>
<feature type="compositionally biased region" description="Polar residues" evidence="1">
    <location>
        <begin position="46"/>
        <end position="65"/>
    </location>
</feature>
<accession>A0A072NPP2</accession>
<dbReference type="EMBL" id="JJRY01000004">
    <property type="protein sequence ID" value="KEF39217.1"/>
    <property type="molecule type" value="Genomic_DNA"/>
</dbReference>
<comment type="caution">
    <text evidence="2">The sequence shown here is derived from an EMBL/GenBank/DDBJ whole genome shotgun (WGS) entry which is preliminary data.</text>
</comment>
<protein>
    <recommendedName>
        <fullName evidence="4">Gamma-type small acid-soluble spore protein</fullName>
    </recommendedName>
</protein>
<organism evidence="2 3">
    <name type="scientific">Schinkia azotoformans MEV2011</name>
    <dbReference type="NCBI Taxonomy" id="1348973"/>
    <lineage>
        <taxon>Bacteria</taxon>
        <taxon>Bacillati</taxon>
        <taxon>Bacillota</taxon>
        <taxon>Bacilli</taxon>
        <taxon>Bacillales</taxon>
        <taxon>Bacillaceae</taxon>
        <taxon>Calidifontibacillus/Schinkia group</taxon>
        <taxon>Schinkia</taxon>
    </lineage>
</organism>
<dbReference type="OrthoDB" id="2738625at2"/>
<sequence length="65" mass="7240">MKNSQDAFTIVGTNINEVKSQNENSGLSYNEVKEWLVKTSCGRGTGNYSDTDIQEVKNSIQNPKE</sequence>
<evidence type="ECO:0008006" key="4">
    <source>
        <dbReference type="Google" id="ProtNLM"/>
    </source>
</evidence>
<gene>
    <name evidence="2" type="ORF">M670_01608</name>
</gene>
<evidence type="ECO:0000256" key="1">
    <source>
        <dbReference type="SAM" id="MobiDB-lite"/>
    </source>
</evidence>
<dbReference type="AlphaFoldDB" id="A0A072NPP2"/>
<name>A0A072NPP2_SCHAZ</name>